<keyword evidence="1" id="KW-0378">Hydrolase</keyword>
<evidence type="ECO:0000313" key="2">
    <source>
        <dbReference type="Proteomes" id="UP000641741"/>
    </source>
</evidence>
<protein>
    <submittedName>
        <fullName evidence="1">Hydrolase</fullName>
    </submittedName>
</protein>
<reference evidence="1 2" key="1">
    <citation type="submission" date="2020-08" db="EMBL/GenBank/DDBJ databases">
        <title>Genome public.</title>
        <authorList>
            <person name="Liu C."/>
            <person name="Sun Q."/>
        </authorList>
    </citation>
    <scope>NUCLEOTIDE SEQUENCE [LARGE SCALE GENOMIC DNA]</scope>
    <source>
        <strain evidence="1 2">M2</strain>
    </source>
</reference>
<name>A0ABR7GL52_9FIRM</name>
<dbReference type="GO" id="GO:0016787">
    <property type="term" value="F:hydrolase activity"/>
    <property type="evidence" value="ECO:0007669"/>
    <property type="project" value="UniProtKB-KW"/>
</dbReference>
<dbReference type="PANTHER" id="PTHR38659">
    <property type="entry name" value="METAL-DEPENDENT PHOSPHOHYDROLASE"/>
    <property type="match status" value="1"/>
</dbReference>
<comment type="caution">
    <text evidence="1">The sequence shown here is derived from an EMBL/GenBank/DDBJ whole genome shotgun (WGS) entry which is preliminary data.</text>
</comment>
<dbReference type="EMBL" id="JACOPK010000003">
    <property type="protein sequence ID" value="MBC5695035.1"/>
    <property type="molecule type" value="Genomic_DNA"/>
</dbReference>
<gene>
    <name evidence="1" type="ORF">H8S02_03625</name>
</gene>
<accession>A0ABR7GL52</accession>
<proteinExistence type="predicted"/>
<evidence type="ECO:0000313" key="1">
    <source>
        <dbReference type="EMBL" id="MBC5695035.1"/>
    </source>
</evidence>
<keyword evidence="2" id="KW-1185">Reference proteome</keyword>
<dbReference type="Proteomes" id="UP000641741">
    <property type="component" value="Unassembled WGS sequence"/>
</dbReference>
<dbReference type="RefSeq" id="WP_186969345.1">
    <property type="nucleotide sequence ID" value="NZ_JACOPK010000003.1"/>
</dbReference>
<sequence length="185" mass="21153">MIPTPEQAWELLREYNKGDFHRKHGRIVGDVLRWYANELGYGDEADFWQAVGILHDLDFEQWPEQHCTKEQELLRERGIDERLIHAVASHGYALTVDIAPEHEMEKVLYAADELTGLIGAVALMRPSKSVSDMEVKSVRKKYKDRKFAAGCSRKVIERGAAMLSWELNTLIEKTILAMRASDAVD</sequence>
<organism evidence="1 2">
    <name type="scientific">Agathobaculum hominis</name>
    <dbReference type="NCBI Taxonomy" id="2763014"/>
    <lineage>
        <taxon>Bacteria</taxon>
        <taxon>Bacillati</taxon>
        <taxon>Bacillota</taxon>
        <taxon>Clostridia</taxon>
        <taxon>Eubacteriales</taxon>
        <taxon>Butyricicoccaceae</taxon>
        <taxon>Agathobaculum</taxon>
    </lineage>
</organism>
<dbReference type="SUPFAM" id="SSF109604">
    <property type="entry name" value="HD-domain/PDEase-like"/>
    <property type="match status" value="1"/>
</dbReference>
<dbReference type="PANTHER" id="PTHR38659:SF2">
    <property type="entry name" value="HDIG DOMAIN PROTEIN"/>
    <property type="match status" value="1"/>
</dbReference>